<accession>A0A1Y2DJ84</accession>
<dbReference type="PANTHER" id="PTHR24305:SF147">
    <property type="entry name" value="P450, PUTATIVE (EUROFUNG)-RELATED"/>
    <property type="match status" value="1"/>
</dbReference>
<evidence type="ECO:0000256" key="9">
    <source>
        <dbReference type="ARBA" id="ARBA00023004"/>
    </source>
</evidence>
<evidence type="ECO:0000256" key="10">
    <source>
        <dbReference type="ARBA" id="ARBA00023033"/>
    </source>
</evidence>
<evidence type="ECO:0000256" key="6">
    <source>
        <dbReference type="ARBA" id="ARBA00022723"/>
    </source>
</evidence>
<keyword evidence="10 13" id="KW-0503">Monooxygenase</keyword>
<comment type="subcellular location">
    <subcellularLocation>
        <location evidence="2">Membrane</location>
        <topology evidence="2">Single-pass membrane protein</topology>
    </subcellularLocation>
</comment>
<dbReference type="SUPFAM" id="SSF48264">
    <property type="entry name" value="Cytochrome P450"/>
    <property type="match status" value="1"/>
</dbReference>
<dbReference type="InterPro" id="IPR001128">
    <property type="entry name" value="Cyt_P450"/>
</dbReference>
<dbReference type="PANTHER" id="PTHR24305">
    <property type="entry name" value="CYTOCHROME P450"/>
    <property type="match status" value="1"/>
</dbReference>
<evidence type="ECO:0000256" key="3">
    <source>
        <dbReference type="ARBA" id="ARBA00010617"/>
    </source>
</evidence>
<keyword evidence="6 12" id="KW-0479">Metal-binding</keyword>
<dbReference type="InterPro" id="IPR050121">
    <property type="entry name" value="Cytochrome_P450_monoxygenase"/>
</dbReference>
<dbReference type="GO" id="GO:0004497">
    <property type="term" value="F:monooxygenase activity"/>
    <property type="evidence" value="ECO:0007669"/>
    <property type="project" value="UniProtKB-KW"/>
</dbReference>
<name>A0A1Y2DJ84_9PEZI</name>
<dbReference type="GO" id="GO:0016020">
    <property type="term" value="C:membrane"/>
    <property type="evidence" value="ECO:0007669"/>
    <property type="project" value="UniProtKB-SubCell"/>
</dbReference>
<dbReference type="EMBL" id="MCFJ01000015">
    <property type="protein sequence ID" value="ORY58875.1"/>
    <property type="molecule type" value="Genomic_DNA"/>
</dbReference>
<keyword evidence="7" id="KW-1133">Transmembrane helix</keyword>
<keyword evidence="8 13" id="KW-0560">Oxidoreductase</keyword>
<evidence type="ECO:0000256" key="8">
    <source>
        <dbReference type="ARBA" id="ARBA00023002"/>
    </source>
</evidence>
<dbReference type="InterPro" id="IPR002401">
    <property type="entry name" value="Cyt_P450_E_grp-I"/>
</dbReference>
<evidence type="ECO:0000313" key="15">
    <source>
        <dbReference type="Proteomes" id="UP000193689"/>
    </source>
</evidence>
<dbReference type="OrthoDB" id="3945418at2759"/>
<dbReference type="PRINTS" id="PR00385">
    <property type="entry name" value="P450"/>
</dbReference>
<sequence>MTIQNSFVEMVPSSREAVGAVLTARNALLLVGVWVAYQLLRAAWNISPLHPLSRIPGPKLAAATYLPEFYYDCIKFGCYTKQIQKMHEVYGPIVRISPHEVHCIDAKFIDEIFAVGGRKRDKPPHQVSGSTIELSGFATSDHDAHRVRRVPLAKFFSRAQIARLEPEIQNLVQRMCNKLLAESGRMQPIDITMAYSCFTSDAISDYCFGSSFGFLAQKSWEPNFRAPLYSSLQTTFLFRFFPHLKHLTLAADFFINYLPEDVALLLTTINTTVPNQIKKTKADIDAGILEERETVFGSLLNSDLPPEEKSLKRLADEAMAVLGAGTETTSWALSVMTFHLLTQPKLLARLTQELREVIDDPTSLPAWPTLEKLPYLGAVIQEGLRLSYGVSARSARIPTEENLLYRGEWTPKGRSAPVDVAYVIPRGYAIGMSAVLVHHDEQIFPHSHSFIPERWLDENMERNRELEKTMLTFSKGGRMCLGMNLALCEIHLALAALTLRVFPHMRLFETDLEDVAYDHDMFIPLTKDGSKGVRVTIV</sequence>
<dbReference type="Proteomes" id="UP000193689">
    <property type="component" value="Unassembled WGS sequence"/>
</dbReference>
<dbReference type="PRINTS" id="PR00463">
    <property type="entry name" value="EP450I"/>
</dbReference>
<protein>
    <submittedName>
        <fullName evidence="14">Cytochrome P450</fullName>
    </submittedName>
</protein>
<comment type="cofactor">
    <cofactor evidence="1 12">
        <name>heme</name>
        <dbReference type="ChEBI" id="CHEBI:30413"/>
    </cofactor>
</comment>
<evidence type="ECO:0000256" key="12">
    <source>
        <dbReference type="PIRSR" id="PIRSR602401-1"/>
    </source>
</evidence>
<evidence type="ECO:0000256" key="1">
    <source>
        <dbReference type="ARBA" id="ARBA00001971"/>
    </source>
</evidence>
<dbReference type="FunFam" id="1.10.630.10:FF:000069">
    <property type="entry name" value="Cytochrome P450, putative (Eurofung)"/>
    <property type="match status" value="1"/>
</dbReference>
<comment type="caution">
    <text evidence="14">The sequence shown here is derived from an EMBL/GenBank/DDBJ whole genome shotgun (WGS) entry which is preliminary data.</text>
</comment>
<dbReference type="InParanoid" id="A0A1Y2DJ84"/>
<evidence type="ECO:0000256" key="7">
    <source>
        <dbReference type="ARBA" id="ARBA00022989"/>
    </source>
</evidence>
<dbReference type="STRING" id="1141098.A0A1Y2DJ84"/>
<reference evidence="14 15" key="1">
    <citation type="submission" date="2016-07" db="EMBL/GenBank/DDBJ databases">
        <title>Pervasive Adenine N6-methylation of Active Genes in Fungi.</title>
        <authorList>
            <consortium name="DOE Joint Genome Institute"/>
            <person name="Mondo S.J."/>
            <person name="Dannebaum R.O."/>
            <person name="Kuo R.C."/>
            <person name="Labutti K."/>
            <person name="Haridas S."/>
            <person name="Kuo A."/>
            <person name="Salamov A."/>
            <person name="Ahrendt S.R."/>
            <person name="Lipzen A."/>
            <person name="Sullivan W."/>
            <person name="Andreopoulos W.B."/>
            <person name="Clum A."/>
            <person name="Lindquist E."/>
            <person name="Daum C."/>
            <person name="Ramamoorthy G.K."/>
            <person name="Gryganskyi A."/>
            <person name="Culley D."/>
            <person name="Magnuson J.K."/>
            <person name="James T.Y."/>
            <person name="O'Malley M.A."/>
            <person name="Stajich J.E."/>
            <person name="Spatafora J.W."/>
            <person name="Visel A."/>
            <person name="Grigoriev I.V."/>
        </authorList>
    </citation>
    <scope>NUCLEOTIDE SEQUENCE [LARGE SCALE GENOMIC DNA]</scope>
    <source>
        <strain evidence="14 15">CBS 129021</strain>
    </source>
</reference>
<dbReference type="GeneID" id="63773938"/>
<evidence type="ECO:0000256" key="5">
    <source>
        <dbReference type="ARBA" id="ARBA00022692"/>
    </source>
</evidence>
<comment type="similarity">
    <text evidence="3 13">Belongs to the cytochrome P450 family.</text>
</comment>
<keyword evidence="4 12" id="KW-0349">Heme</keyword>
<evidence type="ECO:0000256" key="2">
    <source>
        <dbReference type="ARBA" id="ARBA00004167"/>
    </source>
</evidence>
<dbReference type="GO" id="GO:0020037">
    <property type="term" value="F:heme binding"/>
    <property type="evidence" value="ECO:0007669"/>
    <property type="project" value="InterPro"/>
</dbReference>
<evidence type="ECO:0000256" key="4">
    <source>
        <dbReference type="ARBA" id="ARBA00022617"/>
    </source>
</evidence>
<dbReference type="AlphaFoldDB" id="A0A1Y2DJ84"/>
<dbReference type="CDD" id="cd11062">
    <property type="entry name" value="CYP58-like"/>
    <property type="match status" value="1"/>
</dbReference>
<dbReference type="InterPro" id="IPR036396">
    <property type="entry name" value="Cyt_P450_sf"/>
</dbReference>
<feature type="binding site" description="axial binding residue" evidence="12">
    <location>
        <position position="480"/>
    </location>
    <ligand>
        <name>heme</name>
        <dbReference type="ChEBI" id="CHEBI:30413"/>
    </ligand>
    <ligandPart>
        <name>Fe</name>
        <dbReference type="ChEBI" id="CHEBI:18248"/>
    </ligandPart>
</feature>
<dbReference type="RefSeq" id="XP_040711687.1">
    <property type="nucleotide sequence ID" value="XM_040857726.1"/>
</dbReference>
<dbReference type="Gene3D" id="1.10.630.10">
    <property type="entry name" value="Cytochrome P450"/>
    <property type="match status" value="1"/>
</dbReference>
<evidence type="ECO:0000256" key="13">
    <source>
        <dbReference type="RuleBase" id="RU000461"/>
    </source>
</evidence>
<dbReference type="InterPro" id="IPR017972">
    <property type="entry name" value="Cyt_P450_CS"/>
</dbReference>
<dbReference type="Pfam" id="PF00067">
    <property type="entry name" value="p450"/>
    <property type="match status" value="1"/>
</dbReference>
<evidence type="ECO:0000256" key="11">
    <source>
        <dbReference type="ARBA" id="ARBA00023136"/>
    </source>
</evidence>
<dbReference type="GO" id="GO:0016705">
    <property type="term" value="F:oxidoreductase activity, acting on paired donors, with incorporation or reduction of molecular oxygen"/>
    <property type="evidence" value="ECO:0007669"/>
    <property type="project" value="InterPro"/>
</dbReference>
<gene>
    <name evidence="14" type="ORF">BCR38DRAFT_399950</name>
</gene>
<dbReference type="PROSITE" id="PS00086">
    <property type="entry name" value="CYTOCHROME_P450"/>
    <property type="match status" value="1"/>
</dbReference>
<keyword evidence="5" id="KW-0812">Transmembrane</keyword>
<keyword evidence="11" id="KW-0472">Membrane</keyword>
<organism evidence="14 15">
    <name type="scientific">Pseudomassariella vexata</name>
    <dbReference type="NCBI Taxonomy" id="1141098"/>
    <lineage>
        <taxon>Eukaryota</taxon>
        <taxon>Fungi</taxon>
        <taxon>Dikarya</taxon>
        <taxon>Ascomycota</taxon>
        <taxon>Pezizomycotina</taxon>
        <taxon>Sordariomycetes</taxon>
        <taxon>Xylariomycetidae</taxon>
        <taxon>Amphisphaeriales</taxon>
        <taxon>Pseudomassariaceae</taxon>
        <taxon>Pseudomassariella</taxon>
    </lineage>
</organism>
<keyword evidence="9 12" id="KW-0408">Iron</keyword>
<proteinExistence type="inferred from homology"/>
<evidence type="ECO:0000313" key="14">
    <source>
        <dbReference type="EMBL" id="ORY58875.1"/>
    </source>
</evidence>
<keyword evidence="15" id="KW-1185">Reference proteome</keyword>
<dbReference type="GO" id="GO:0005506">
    <property type="term" value="F:iron ion binding"/>
    <property type="evidence" value="ECO:0007669"/>
    <property type="project" value="InterPro"/>
</dbReference>